<accession>A0A074XLX4</accession>
<sequence length="114" mass="12472">MALVLVSSHQLISFLGLPRSFKTLIYQFFLTARALLACFGAPAAPLKQTNQRDRSVHLIGLDPLSLPPDAGILLPILVASSDTTYPLTLLFAIGMQKKRLTLIFMSVSVEPTDF</sequence>
<dbReference type="AlphaFoldDB" id="A0A074XLX4"/>
<keyword evidence="1" id="KW-0472">Membrane</keyword>
<proteinExistence type="predicted"/>
<dbReference type="GeneID" id="40741476"/>
<evidence type="ECO:0000256" key="1">
    <source>
        <dbReference type="SAM" id="Phobius"/>
    </source>
</evidence>
<keyword evidence="1" id="KW-1133">Transmembrane helix</keyword>
<dbReference type="HOGENOM" id="CLU_2120636_0_0_1"/>
<organism evidence="2 3">
    <name type="scientific">Aureobasidium pullulans EXF-150</name>
    <dbReference type="NCBI Taxonomy" id="1043002"/>
    <lineage>
        <taxon>Eukaryota</taxon>
        <taxon>Fungi</taxon>
        <taxon>Dikarya</taxon>
        <taxon>Ascomycota</taxon>
        <taxon>Pezizomycotina</taxon>
        <taxon>Dothideomycetes</taxon>
        <taxon>Dothideomycetidae</taxon>
        <taxon>Dothideales</taxon>
        <taxon>Saccotheciaceae</taxon>
        <taxon>Aureobasidium</taxon>
    </lineage>
</organism>
<evidence type="ECO:0000313" key="2">
    <source>
        <dbReference type="EMBL" id="KEQ86535.1"/>
    </source>
</evidence>
<keyword evidence="3" id="KW-1185">Reference proteome</keyword>
<dbReference type="Proteomes" id="UP000030706">
    <property type="component" value="Unassembled WGS sequence"/>
</dbReference>
<feature type="transmembrane region" description="Helical" evidence="1">
    <location>
        <begin position="24"/>
        <end position="44"/>
    </location>
</feature>
<reference evidence="2 3" key="1">
    <citation type="journal article" date="2014" name="BMC Genomics">
        <title>Genome sequencing of four Aureobasidium pullulans varieties: biotechnological potential, stress tolerance, and description of new species.</title>
        <authorList>
            <person name="Gostin Ar C."/>
            <person name="Ohm R.A."/>
            <person name="Kogej T."/>
            <person name="Sonjak S."/>
            <person name="Turk M."/>
            <person name="Zajc J."/>
            <person name="Zalar P."/>
            <person name="Grube M."/>
            <person name="Sun H."/>
            <person name="Han J."/>
            <person name="Sharma A."/>
            <person name="Chiniquy J."/>
            <person name="Ngan C.Y."/>
            <person name="Lipzen A."/>
            <person name="Barry K."/>
            <person name="Grigoriev I.V."/>
            <person name="Gunde-Cimerman N."/>
        </authorList>
    </citation>
    <scope>NUCLEOTIDE SEQUENCE [LARGE SCALE GENOMIC DNA]</scope>
    <source>
        <strain evidence="2 3">EXF-150</strain>
    </source>
</reference>
<dbReference type="RefSeq" id="XP_029762722.1">
    <property type="nucleotide sequence ID" value="XM_029899170.1"/>
</dbReference>
<dbReference type="EMBL" id="KL584978">
    <property type="protein sequence ID" value="KEQ86535.1"/>
    <property type="molecule type" value="Genomic_DNA"/>
</dbReference>
<protein>
    <submittedName>
        <fullName evidence="2">Uncharacterized protein</fullName>
    </submittedName>
</protein>
<keyword evidence="1" id="KW-0812">Transmembrane</keyword>
<evidence type="ECO:0000313" key="3">
    <source>
        <dbReference type="Proteomes" id="UP000030706"/>
    </source>
</evidence>
<gene>
    <name evidence="2" type="ORF">M438DRAFT_177706</name>
</gene>
<name>A0A074XLX4_AURPU</name>